<dbReference type="PANTHER" id="PTHR22847">
    <property type="entry name" value="WD40 REPEAT PROTEIN"/>
    <property type="match status" value="1"/>
</dbReference>
<keyword evidence="5" id="KW-1185">Reference proteome</keyword>
<evidence type="ECO:0000313" key="4">
    <source>
        <dbReference type="EMBL" id="KRX05692.1"/>
    </source>
</evidence>
<dbReference type="OrthoDB" id="444697at2759"/>
<proteinExistence type="predicted"/>
<dbReference type="InterPro" id="IPR001680">
    <property type="entry name" value="WD40_rpt"/>
</dbReference>
<evidence type="ECO:0000256" key="2">
    <source>
        <dbReference type="ARBA" id="ARBA00022737"/>
    </source>
</evidence>
<organism evidence="4 5">
    <name type="scientific">Pseudocohnilembus persalinus</name>
    <name type="common">Ciliate</name>
    <dbReference type="NCBI Taxonomy" id="266149"/>
    <lineage>
        <taxon>Eukaryota</taxon>
        <taxon>Sar</taxon>
        <taxon>Alveolata</taxon>
        <taxon>Ciliophora</taxon>
        <taxon>Intramacronucleata</taxon>
        <taxon>Oligohymenophorea</taxon>
        <taxon>Scuticociliatia</taxon>
        <taxon>Philasterida</taxon>
        <taxon>Pseudocohnilembidae</taxon>
        <taxon>Pseudocohnilembus</taxon>
    </lineage>
</organism>
<evidence type="ECO:0000313" key="5">
    <source>
        <dbReference type="Proteomes" id="UP000054937"/>
    </source>
</evidence>
<keyword evidence="2" id="KW-0677">Repeat</keyword>
<feature type="repeat" description="WD" evidence="3">
    <location>
        <begin position="276"/>
        <end position="308"/>
    </location>
</feature>
<dbReference type="InterPro" id="IPR015943">
    <property type="entry name" value="WD40/YVTN_repeat-like_dom_sf"/>
</dbReference>
<gene>
    <name evidence="4" type="ORF">PPERSA_09832</name>
</gene>
<reference evidence="4 5" key="1">
    <citation type="journal article" date="2015" name="Sci. Rep.">
        <title>Genome of the facultative scuticociliatosis pathogen Pseudocohnilembus persalinus provides insight into its virulence through horizontal gene transfer.</title>
        <authorList>
            <person name="Xiong J."/>
            <person name="Wang G."/>
            <person name="Cheng J."/>
            <person name="Tian M."/>
            <person name="Pan X."/>
            <person name="Warren A."/>
            <person name="Jiang C."/>
            <person name="Yuan D."/>
            <person name="Miao W."/>
        </authorList>
    </citation>
    <scope>NUCLEOTIDE SEQUENCE [LARGE SCALE GENOMIC DNA]</scope>
    <source>
        <strain evidence="4">36N120E</strain>
    </source>
</reference>
<accession>A0A0V0QTN2</accession>
<protein>
    <submittedName>
        <fullName evidence="4">WD40-repeat-containing domain</fullName>
    </submittedName>
</protein>
<dbReference type="SMART" id="SM00320">
    <property type="entry name" value="WD40"/>
    <property type="match status" value="6"/>
</dbReference>
<feature type="repeat" description="WD" evidence="3">
    <location>
        <begin position="49"/>
        <end position="87"/>
    </location>
</feature>
<dbReference type="PROSITE" id="PS50294">
    <property type="entry name" value="WD_REPEATS_REGION"/>
    <property type="match status" value="3"/>
</dbReference>
<dbReference type="Gene3D" id="2.130.10.10">
    <property type="entry name" value="YVTN repeat-like/Quinoprotein amine dehydrogenase"/>
    <property type="match status" value="2"/>
</dbReference>
<sequence length="573" mass="66279">MIKINPKQVSKKGAYSASYIQKVKKQQESDQNPQKIIIPEKQVYFNIIHNFPVLGSYFTRDGLYFVTGCSDGCIRIWDLDRKGNLKNQTHAHNEMKVITFSQNCKYIATGGENKVKLYRTKFLVKSSDNKPLYEFSNKLEKGGLLQDEIKTDINAIQFTNNYQILAYGNLNGYIYLYEIESGQKIKELFIHSHYVNSIVFSPNDKYMYSGGFDGIIQVYDIFESQLKADQKIELTKRAYSEFGVRCMAINEDILAIGWGKFIDILKSYSNQKLITLSGHTKEVLCINFNKKRQLIISGGRDNRIIIWSSQTFLQLQIIYDDISNLGVQIAMLSQSFQKKKYIGFTYHIVSMIQHENIMIGICNKEWAQNNNYEFDLEKCINNHQAYLISGCGTIYTPFNYGINGKSQKQLYNNQLYMKSETDLEQNNEPFLNDQNLINNGQNNQIPERNSKIEKQLVKQSVLEEQFIFPNYLTFKEGDKIDCILDMEINRLSLVNKSIPGQVKEISLNLDPNLNPDDMCLCCVLQQKKDKVEIDRHIDWIKGINIYPTDKYFGTASYDGTAKVYKMVEIQEPL</sequence>
<keyword evidence="1 3" id="KW-0853">WD repeat</keyword>
<dbReference type="InterPro" id="IPR036322">
    <property type="entry name" value="WD40_repeat_dom_sf"/>
</dbReference>
<dbReference type="SUPFAM" id="SSF50978">
    <property type="entry name" value="WD40 repeat-like"/>
    <property type="match status" value="1"/>
</dbReference>
<dbReference type="PANTHER" id="PTHR22847:SF637">
    <property type="entry name" value="WD REPEAT DOMAIN 5B"/>
    <property type="match status" value="1"/>
</dbReference>
<dbReference type="AlphaFoldDB" id="A0A0V0QTN2"/>
<dbReference type="PROSITE" id="PS50082">
    <property type="entry name" value="WD_REPEATS_2"/>
    <property type="match status" value="3"/>
</dbReference>
<comment type="caution">
    <text evidence="4">The sequence shown here is derived from an EMBL/GenBank/DDBJ whole genome shotgun (WGS) entry which is preliminary data.</text>
</comment>
<evidence type="ECO:0000256" key="3">
    <source>
        <dbReference type="PROSITE-ProRule" id="PRU00221"/>
    </source>
</evidence>
<evidence type="ECO:0000256" key="1">
    <source>
        <dbReference type="ARBA" id="ARBA00022574"/>
    </source>
</evidence>
<name>A0A0V0QTN2_PSEPJ</name>
<dbReference type="GO" id="GO:1990234">
    <property type="term" value="C:transferase complex"/>
    <property type="evidence" value="ECO:0007669"/>
    <property type="project" value="UniProtKB-ARBA"/>
</dbReference>
<dbReference type="Pfam" id="PF00400">
    <property type="entry name" value="WD40"/>
    <property type="match status" value="3"/>
</dbReference>
<dbReference type="InParanoid" id="A0A0V0QTN2"/>
<dbReference type="EMBL" id="LDAU01000105">
    <property type="protein sequence ID" value="KRX05692.1"/>
    <property type="molecule type" value="Genomic_DNA"/>
</dbReference>
<dbReference type="Proteomes" id="UP000054937">
    <property type="component" value="Unassembled WGS sequence"/>
</dbReference>
<feature type="repeat" description="WD" evidence="3">
    <location>
        <begin position="188"/>
        <end position="221"/>
    </location>
</feature>